<sequence>MRQELRFLGFAIFYQQFIKSFSTLAQPLMDVLRGQAKRLKWHPEADRVFERLKTAFSTPPMLQQPDPDKTFVVEVDASDVGVGVVLFQYRGKAGKLRPFAYFSKKLCPERYYGVGDWELLAMKLAFEEWRHWLEGMTLIHGGDGPQKLVISAKKLNVRQARWSLFFPRFRFRVTYRPGERNVRADILSK</sequence>
<protein>
    <recommendedName>
        <fullName evidence="1">Reverse transcriptase/retrotransposon-derived protein RNase H-like domain-containing protein</fullName>
    </recommendedName>
</protein>
<dbReference type="PANTHER" id="PTHR34072">
    <property type="entry name" value="ENZYMATIC POLYPROTEIN-RELATED"/>
    <property type="match status" value="1"/>
</dbReference>
<dbReference type="EMBL" id="JAROKS010000004">
    <property type="protein sequence ID" value="KAK1803866.1"/>
    <property type="molecule type" value="Genomic_DNA"/>
</dbReference>
<gene>
    <name evidence="2" type="ORF">P4O66_003812</name>
</gene>
<evidence type="ECO:0000313" key="3">
    <source>
        <dbReference type="Proteomes" id="UP001239994"/>
    </source>
</evidence>
<name>A0AAD9E3M7_9TELE</name>
<dbReference type="CDD" id="cd09274">
    <property type="entry name" value="RNase_HI_RT_Ty3"/>
    <property type="match status" value="1"/>
</dbReference>
<dbReference type="SUPFAM" id="SSF56672">
    <property type="entry name" value="DNA/RNA polymerases"/>
    <property type="match status" value="1"/>
</dbReference>
<evidence type="ECO:0000259" key="1">
    <source>
        <dbReference type="Pfam" id="PF17919"/>
    </source>
</evidence>
<dbReference type="Gene3D" id="3.30.70.270">
    <property type="match status" value="1"/>
</dbReference>
<dbReference type="Proteomes" id="UP001239994">
    <property type="component" value="Unassembled WGS sequence"/>
</dbReference>
<dbReference type="InterPro" id="IPR043502">
    <property type="entry name" value="DNA/RNA_pol_sf"/>
</dbReference>
<keyword evidence="3" id="KW-1185">Reference proteome</keyword>
<dbReference type="FunFam" id="3.30.70.270:FF:000020">
    <property type="entry name" value="Transposon Tf2-6 polyprotein-like Protein"/>
    <property type="match status" value="1"/>
</dbReference>
<dbReference type="PANTHER" id="PTHR34072:SF42">
    <property type="entry name" value="INTEGRASE CATALYTIC DOMAIN-CONTAINING PROTEIN"/>
    <property type="match status" value="1"/>
</dbReference>
<dbReference type="AlphaFoldDB" id="A0AAD9E3M7"/>
<organism evidence="2 3">
    <name type="scientific">Electrophorus voltai</name>
    <dbReference type="NCBI Taxonomy" id="2609070"/>
    <lineage>
        <taxon>Eukaryota</taxon>
        <taxon>Metazoa</taxon>
        <taxon>Chordata</taxon>
        <taxon>Craniata</taxon>
        <taxon>Vertebrata</taxon>
        <taxon>Euteleostomi</taxon>
        <taxon>Actinopterygii</taxon>
        <taxon>Neopterygii</taxon>
        <taxon>Teleostei</taxon>
        <taxon>Ostariophysi</taxon>
        <taxon>Gymnotiformes</taxon>
        <taxon>Gymnotoidei</taxon>
        <taxon>Gymnotidae</taxon>
        <taxon>Electrophorus</taxon>
    </lineage>
</organism>
<comment type="caution">
    <text evidence="2">The sequence shown here is derived from an EMBL/GenBank/DDBJ whole genome shotgun (WGS) entry which is preliminary data.</text>
</comment>
<accession>A0AAD9E3M7</accession>
<dbReference type="Pfam" id="PF17919">
    <property type="entry name" value="RT_RNaseH_2"/>
    <property type="match status" value="1"/>
</dbReference>
<reference evidence="2" key="1">
    <citation type="submission" date="2023-03" db="EMBL/GenBank/DDBJ databases">
        <title>Electrophorus voltai genome.</title>
        <authorList>
            <person name="Bian C."/>
        </authorList>
    </citation>
    <scope>NUCLEOTIDE SEQUENCE</scope>
    <source>
        <strain evidence="2">CB-2022</strain>
        <tissue evidence="2">Muscle</tissue>
    </source>
</reference>
<dbReference type="InterPro" id="IPR041577">
    <property type="entry name" value="RT_RNaseH_2"/>
</dbReference>
<feature type="domain" description="Reverse transcriptase/retrotransposon-derived protein RNase H-like" evidence="1">
    <location>
        <begin position="41"/>
        <end position="136"/>
    </location>
</feature>
<dbReference type="InterPro" id="IPR043128">
    <property type="entry name" value="Rev_trsase/Diguanyl_cyclase"/>
</dbReference>
<proteinExistence type="predicted"/>
<evidence type="ECO:0000313" key="2">
    <source>
        <dbReference type="EMBL" id="KAK1803866.1"/>
    </source>
</evidence>